<dbReference type="Gene3D" id="2.40.160.10">
    <property type="entry name" value="Porin"/>
    <property type="match status" value="1"/>
</dbReference>
<dbReference type="Pfam" id="PF07396">
    <property type="entry name" value="Porin_O_P"/>
    <property type="match status" value="1"/>
</dbReference>
<name>A0ABV2BQV4_9GAMM</name>
<evidence type="ECO:0000313" key="1">
    <source>
        <dbReference type="EMBL" id="MET1254123.1"/>
    </source>
</evidence>
<dbReference type="SUPFAM" id="SSF56935">
    <property type="entry name" value="Porins"/>
    <property type="match status" value="1"/>
</dbReference>
<dbReference type="InterPro" id="IPR010870">
    <property type="entry name" value="Porin_O/P"/>
</dbReference>
<accession>A0ABV2BQV4</accession>
<dbReference type="EMBL" id="JBEVCJ010000002">
    <property type="protein sequence ID" value="MET1254123.1"/>
    <property type="molecule type" value="Genomic_DNA"/>
</dbReference>
<dbReference type="Proteomes" id="UP001548189">
    <property type="component" value="Unassembled WGS sequence"/>
</dbReference>
<reference evidence="1 2" key="1">
    <citation type="submission" date="2024-06" db="EMBL/GenBank/DDBJ databases">
        <authorList>
            <person name="Li F."/>
        </authorList>
    </citation>
    <scope>NUCLEOTIDE SEQUENCE [LARGE SCALE GENOMIC DNA]</scope>
    <source>
        <strain evidence="1 2">GXAS 311</strain>
    </source>
</reference>
<sequence>MKFRLSAIAALLASSTVMAAEPTTKELLELIKEQQAKIESLEKKVDKSQKKAQEADKKAEASINAVEQSMSSVDGSKSTIGGYGELHYNDIEDNEAIDFHRFVLFFGHEFTKDIRFFSELEIEHSLAGDGKPGEVELEQAYVEIDLSDKSQLKAGLFLVPVGILNETHEPPTFYGVERNPIEKNIIPATWWEAGAAYSTEFVDGLRADFALHSGLSVPTDGSKSFLIRDGRQKVAKADADSLAYTARLKYTAIPGLELAASVQVQDDVTQGELGAGATLFTAHAIYNTGPFGLRALYATWDIDSEEAKALGRDEQTGYYIEPSYKLNENYGFFARYNVWDNNAGDAADTEMRQSNMGVNYWPHENVVFKFDIENRTGAQDGSGFNLGVGYQF</sequence>
<keyword evidence="2" id="KW-1185">Reference proteome</keyword>
<evidence type="ECO:0000313" key="2">
    <source>
        <dbReference type="Proteomes" id="UP001548189"/>
    </source>
</evidence>
<proteinExistence type="predicted"/>
<comment type="caution">
    <text evidence="1">The sequence shown here is derived from an EMBL/GenBank/DDBJ whole genome shotgun (WGS) entry which is preliminary data.</text>
</comment>
<dbReference type="InterPro" id="IPR023614">
    <property type="entry name" value="Porin_dom_sf"/>
</dbReference>
<protein>
    <submittedName>
        <fullName evidence="1">Porin</fullName>
    </submittedName>
</protein>
<organism evidence="1 2">
    <name type="scientific">Aliikangiella maris</name>
    <dbReference type="NCBI Taxonomy" id="3162458"/>
    <lineage>
        <taxon>Bacteria</taxon>
        <taxon>Pseudomonadati</taxon>
        <taxon>Pseudomonadota</taxon>
        <taxon>Gammaproteobacteria</taxon>
        <taxon>Oceanospirillales</taxon>
        <taxon>Pleioneaceae</taxon>
        <taxon>Aliikangiella</taxon>
    </lineage>
</organism>
<gene>
    <name evidence="1" type="ORF">ABVT43_03185</name>
</gene>